<dbReference type="Proteomes" id="UP000838412">
    <property type="component" value="Chromosome 5"/>
</dbReference>
<evidence type="ECO:0000313" key="3">
    <source>
        <dbReference type="EMBL" id="CAH1266473.1"/>
    </source>
</evidence>
<accession>A0A8K0A2B0</accession>
<feature type="coiled-coil region" evidence="1">
    <location>
        <begin position="202"/>
        <end position="341"/>
    </location>
</feature>
<gene>
    <name evidence="3" type="primary">Hypp3388</name>
    <name evidence="3" type="ORF">BLAG_LOCUS20061</name>
</gene>
<sequence>MLKNRNLSLLNALRKVAQYQKSRSKTASNQTVASLTCIKDALENASFEKSEVSALKDILEFVEKLKHIRDELDKGRSVLDIESKQTLNAMLSEGADISTLYNDIKHEIGSKYFSCIPSQRITLSDISKFGSVLVLILYICDIAEQAARKMKPQFESQERSEAAMGAEEYTPREQPEVNTFDEPDTSHIPEAAIMASGTQILLAEIRRLRSDHEKMNRKLDKKLTRVDKKLDQAKEELGEEVGKVKKELGQEVGKAREEVGKAKEELKKKMEDTAKLEEQIVKVKRAFNGIKEALNGQSEMEAKVSDLERKVQNLLDPDMDMNNLMENIQDIQKEVNALEATFQGDLSTPIMQQLQKMNQILKEILLKLTKPSLAERTVQQISSIKEEYRYMLEQKKFTLTIALKKVAQSRKWKSRSKTASDQTAVSLTCIKGALKSSLFDETEVSALTDMLDLVKRLKHIRDELNKERSVPGPERNAMEILNSKLSEGADISTLFDDVKCGIGSRYLTSYSLQMMSGSDKSMFGSVLFLIPYLCDIAEQAIQKMKPQFSSQGNIVSEDQNITEINTDEQQISQAVDILEKELPSIMFTECPSTGIFRFRDHRNL</sequence>
<name>A0A8K0A2B0_BRALA</name>
<dbReference type="AlphaFoldDB" id="A0A8K0A2B0"/>
<proteinExistence type="predicted"/>
<protein>
    <submittedName>
        <fullName evidence="3">Hypp3388 protein</fullName>
    </submittedName>
</protein>
<evidence type="ECO:0000256" key="2">
    <source>
        <dbReference type="SAM" id="MobiDB-lite"/>
    </source>
</evidence>
<dbReference type="EMBL" id="OV696690">
    <property type="protein sequence ID" value="CAH1266473.1"/>
    <property type="molecule type" value="Genomic_DNA"/>
</dbReference>
<evidence type="ECO:0000313" key="4">
    <source>
        <dbReference type="Proteomes" id="UP000838412"/>
    </source>
</evidence>
<feature type="region of interest" description="Disordered" evidence="2">
    <location>
        <begin position="159"/>
        <end position="179"/>
    </location>
</feature>
<reference evidence="3" key="1">
    <citation type="submission" date="2022-01" db="EMBL/GenBank/DDBJ databases">
        <authorList>
            <person name="Braso-Vives M."/>
        </authorList>
    </citation>
    <scope>NUCLEOTIDE SEQUENCE</scope>
</reference>
<keyword evidence="1" id="KW-0175">Coiled coil</keyword>
<evidence type="ECO:0000256" key="1">
    <source>
        <dbReference type="SAM" id="Coils"/>
    </source>
</evidence>
<organism evidence="3 4">
    <name type="scientific">Branchiostoma lanceolatum</name>
    <name type="common">Common lancelet</name>
    <name type="synonym">Amphioxus lanceolatum</name>
    <dbReference type="NCBI Taxonomy" id="7740"/>
    <lineage>
        <taxon>Eukaryota</taxon>
        <taxon>Metazoa</taxon>
        <taxon>Chordata</taxon>
        <taxon>Cephalochordata</taxon>
        <taxon>Leptocardii</taxon>
        <taxon>Amphioxiformes</taxon>
        <taxon>Branchiostomatidae</taxon>
        <taxon>Branchiostoma</taxon>
    </lineage>
</organism>
<keyword evidence="4" id="KW-1185">Reference proteome</keyword>